<name>A0ABS7C0T7_9BACL</name>
<evidence type="ECO:0000256" key="2">
    <source>
        <dbReference type="ARBA" id="ARBA00007998"/>
    </source>
</evidence>
<feature type="transmembrane region" description="Helical" evidence="8">
    <location>
        <begin position="267"/>
        <end position="290"/>
    </location>
</feature>
<feature type="transmembrane region" description="Helical" evidence="8">
    <location>
        <begin position="215"/>
        <end position="237"/>
    </location>
</feature>
<reference evidence="9 10" key="1">
    <citation type="submission" date="2021-07" db="EMBL/GenBank/DDBJ databases">
        <title>Paenibacillus radiodurans sp. nov., isolated from the southeastern edge of Tengger Desert.</title>
        <authorList>
            <person name="Zhang G."/>
        </authorList>
    </citation>
    <scope>NUCLEOTIDE SEQUENCE [LARGE SCALE GENOMIC DNA]</scope>
    <source>
        <strain evidence="9 10">CCM 7311</strain>
    </source>
</reference>
<evidence type="ECO:0000313" key="10">
    <source>
        <dbReference type="Proteomes" id="UP001519887"/>
    </source>
</evidence>
<comment type="similarity">
    <text evidence="2">Belongs to the amino acid-polyamine-organocation (APC) superfamily. Spore germination protein (SGP) (TC 2.A.3.9) family.</text>
</comment>
<accession>A0ABS7C0T7</accession>
<evidence type="ECO:0000256" key="3">
    <source>
        <dbReference type="ARBA" id="ARBA00022448"/>
    </source>
</evidence>
<comment type="subcellular location">
    <subcellularLocation>
        <location evidence="1">Membrane</location>
        <topology evidence="1">Multi-pass membrane protein</topology>
    </subcellularLocation>
</comment>
<feature type="transmembrane region" description="Helical" evidence="8">
    <location>
        <begin position="333"/>
        <end position="355"/>
    </location>
</feature>
<keyword evidence="4" id="KW-0309">Germination</keyword>
<dbReference type="RefSeq" id="WP_210039123.1">
    <property type="nucleotide sequence ID" value="NZ_JBHLVU010000043.1"/>
</dbReference>
<dbReference type="EMBL" id="JAHZIK010000212">
    <property type="protein sequence ID" value="MBW7454522.1"/>
    <property type="molecule type" value="Genomic_DNA"/>
</dbReference>
<feature type="transmembrane region" description="Helical" evidence="8">
    <location>
        <begin position="302"/>
        <end position="321"/>
    </location>
</feature>
<dbReference type="NCBIfam" id="TIGR00912">
    <property type="entry name" value="2A0309"/>
    <property type="match status" value="1"/>
</dbReference>
<evidence type="ECO:0000256" key="7">
    <source>
        <dbReference type="ARBA" id="ARBA00023136"/>
    </source>
</evidence>
<feature type="transmembrane region" description="Helical" evidence="8">
    <location>
        <begin position="113"/>
        <end position="134"/>
    </location>
</feature>
<keyword evidence="5 8" id="KW-0812">Transmembrane</keyword>
<dbReference type="PANTHER" id="PTHR34975">
    <property type="entry name" value="SPORE GERMINATION PROTEIN A2"/>
    <property type="match status" value="1"/>
</dbReference>
<keyword evidence="7 8" id="KW-0472">Membrane</keyword>
<sequence length="360" mass="40025">MDRGKISALQAAILLYQAVAASSVLLMPAITTRLTGRDMWITPIISSLVGYLMIWIAVRLYRLSPDGSFAGLMEWVLGKTLGKVCGILFVCFQMHILSIVIRDYGDFIVSNFFVKTPLIVVSGSMIVLCIWVLKAGVEVLARCTQLFAPFILFFLLLALLLSIPGFEAYNILPVFENGLTPILKSSLVVDGWYCQFLLILYFLPQVKDDKKVMKWGFLSVTAMGLTMCVTNLAVLMLQGDSTAIYNYSVFVAARYISLSDFLEHVEVMVLLVWVFGAFIKISVFFYAATLSMAETLGLKNHGVIAAPMGLLALIMSFWSLPDFQTLARFVSTAGTFYILTGFLVFPVLIYLAALIRKRIN</sequence>
<protein>
    <submittedName>
        <fullName evidence="9">Spore germination protein</fullName>
    </submittedName>
</protein>
<feature type="transmembrane region" description="Helical" evidence="8">
    <location>
        <begin position="40"/>
        <end position="61"/>
    </location>
</feature>
<evidence type="ECO:0000256" key="6">
    <source>
        <dbReference type="ARBA" id="ARBA00022989"/>
    </source>
</evidence>
<feature type="transmembrane region" description="Helical" evidence="8">
    <location>
        <begin position="146"/>
        <end position="166"/>
    </location>
</feature>
<organism evidence="9 10">
    <name type="scientific">Paenibacillus sepulcri</name>
    <dbReference type="NCBI Taxonomy" id="359917"/>
    <lineage>
        <taxon>Bacteria</taxon>
        <taxon>Bacillati</taxon>
        <taxon>Bacillota</taxon>
        <taxon>Bacilli</taxon>
        <taxon>Bacillales</taxon>
        <taxon>Paenibacillaceae</taxon>
        <taxon>Paenibacillus</taxon>
    </lineage>
</organism>
<evidence type="ECO:0000256" key="1">
    <source>
        <dbReference type="ARBA" id="ARBA00004141"/>
    </source>
</evidence>
<evidence type="ECO:0000256" key="5">
    <source>
        <dbReference type="ARBA" id="ARBA00022692"/>
    </source>
</evidence>
<proteinExistence type="inferred from homology"/>
<dbReference type="PANTHER" id="PTHR34975:SF2">
    <property type="entry name" value="SPORE GERMINATION PROTEIN A2"/>
    <property type="match status" value="1"/>
</dbReference>
<keyword evidence="6 8" id="KW-1133">Transmembrane helix</keyword>
<keyword evidence="10" id="KW-1185">Reference proteome</keyword>
<evidence type="ECO:0000256" key="4">
    <source>
        <dbReference type="ARBA" id="ARBA00022544"/>
    </source>
</evidence>
<dbReference type="Pfam" id="PF03845">
    <property type="entry name" value="Spore_permease"/>
    <property type="match status" value="1"/>
</dbReference>
<feature type="transmembrane region" description="Helical" evidence="8">
    <location>
        <begin position="186"/>
        <end position="203"/>
    </location>
</feature>
<comment type="caution">
    <text evidence="9">The sequence shown here is derived from an EMBL/GenBank/DDBJ whole genome shotgun (WGS) entry which is preliminary data.</text>
</comment>
<gene>
    <name evidence="9" type="ORF">K0U00_10825</name>
</gene>
<keyword evidence="3" id="KW-0813">Transport</keyword>
<dbReference type="InterPro" id="IPR004761">
    <property type="entry name" value="Spore_GerAB"/>
</dbReference>
<evidence type="ECO:0000313" key="9">
    <source>
        <dbReference type="EMBL" id="MBW7454522.1"/>
    </source>
</evidence>
<evidence type="ECO:0000256" key="8">
    <source>
        <dbReference type="SAM" id="Phobius"/>
    </source>
</evidence>
<dbReference type="Proteomes" id="UP001519887">
    <property type="component" value="Unassembled WGS sequence"/>
</dbReference>
<feature type="transmembrane region" description="Helical" evidence="8">
    <location>
        <begin position="81"/>
        <end position="101"/>
    </location>
</feature>